<dbReference type="InterPro" id="IPR034641">
    <property type="entry name" value="RGL11"/>
</dbReference>
<dbReference type="NCBIfam" id="TIGR04183">
    <property type="entry name" value="Por_Secre_tail"/>
    <property type="match status" value="1"/>
</dbReference>
<feature type="domain" description="Rhamnogalacturonan I lyase beta-sheet" evidence="1">
    <location>
        <begin position="23"/>
        <end position="112"/>
    </location>
</feature>
<dbReference type="PANTHER" id="PTHR43118">
    <property type="entry name" value="RHAMNOGALACTURONAN LYASE (EUROFUNG)"/>
    <property type="match status" value="1"/>
</dbReference>
<gene>
    <name evidence="3" type="ORF">K1Y79_24345</name>
</gene>
<reference evidence="3 4" key="1">
    <citation type="submission" date="2021-08" db="EMBL/GenBank/DDBJ databases">
        <title>The genome sequence of Chitinophaga sp. B61.</title>
        <authorList>
            <person name="Zhang X."/>
        </authorList>
    </citation>
    <scope>NUCLEOTIDE SEQUENCE [LARGE SCALE GENOMIC DNA]</scope>
    <source>
        <strain evidence="3 4">B61</strain>
    </source>
</reference>
<sequence length="697" mass="76467">MKKILPLMTFCIVWLYSNLCAQRRMENLGRGVVAVRSGQQIFVSWRLLGRDPAGIGFNIYRTAGGGTAIKLNAAVLTAGTNFTDNTASLSNSNTYYVRPVINGSEQAASAAFTLPANAPDQPCVVVPLRSGNYVHFAWVGDLDGDGEYDYIVDRLNWTTGGCKIEAYKRDGTFLWEVDYGPNSLNMDNITPGSATIDVGNWDGVTVYDLDGDGKAEVITKIANGVTFGDGNVWTNSSDTRQWLAVLDGATGALKRYAAIPADYLAAGPLNCNLGIGYLDGTTPSIVAKFKNRNSDRSFNMMICAFRYTASGLTQQWKWLRGSDDRPDGHQIRIVDVDGDGRDEICDIGFCLNGDGSLRYSLAGQGIIHGDRTQIGKLDPARPGLQGYAVQQDNPSGLLEYYYDAGTGNVLWKHIGGVADVGRGVAADIDPRYPGYEVWSFSGIYNGPSNTKITDEPNRPWPNFRIWWDGDLLSETFNEGKLEKWNYTSSTVSRLLTTANYQTARGSYRGAPMLYGDIFGDWREEVVMTSSDYSKLVIFTSPVATNSRIYTLAHNPAYRNGMTLKGYMQSHLTDFYLGNGMQTPPVPAITYASNTLPATTVAAIQESKPVTSPSLRIYPNPVHQSFVNVQVKLTTQSLVRMMIEDMSGQRRFMRDLGTAGPGMFSQQVDISSAALEAGTFILRIQAGQETFHTKIIKQ</sequence>
<evidence type="ECO:0000313" key="4">
    <source>
        <dbReference type="Proteomes" id="UP000812961"/>
    </source>
</evidence>
<name>A0ABS7GIH8_9BACT</name>
<dbReference type="Proteomes" id="UP000812961">
    <property type="component" value="Unassembled WGS sequence"/>
</dbReference>
<dbReference type="InterPro" id="IPR049366">
    <property type="entry name" value="RGL11_C"/>
</dbReference>
<protein>
    <submittedName>
        <fullName evidence="3">T9SS type A sorting domain-containing protein</fullName>
    </submittedName>
</protein>
<keyword evidence="4" id="KW-1185">Reference proteome</keyword>
<dbReference type="InterPro" id="IPR026444">
    <property type="entry name" value="Secre_tail"/>
</dbReference>
<dbReference type="InterPro" id="IPR028994">
    <property type="entry name" value="Integrin_alpha_N"/>
</dbReference>
<organism evidence="3 4">
    <name type="scientific">Chitinophaga rhizophila</name>
    <dbReference type="NCBI Taxonomy" id="2866212"/>
    <lineage>
        <taxon>Bacteria</taxon>
        <taxon>Pseudomonadati</taxon>
        <taxon>Bacteroidota</taxon>
        <taxon>Chitinophagia</taxon>
        <taxon>Chitinophagales</taxon>
        <taxon>Chitinophagaceae</taxon>
        <taxon>Chitinophaga</taxon>
    </lineage>
</organism>
<dbReference type="InterPro" id="IPR013783">
    <property type="entry name" value="Ig-like_fold"/>
</dbReference>
<proteinExistence type="predicted"/>
<comment type="caution">
    <text evidence="3">The sequence shown here is derived from an EMBL/GenBank/DDBJ whole genome shotgun (WGS) entry which is preliminary data.</text>
</comment>
<dbReference type="RefSeq" id="WP_220252823.1">
    <property type="nucleotide sequence ID" value="NZ_JAICCF010000005.1"/>
</dbReference>
<evidence type="ECO:0000313" key="3">
    <source>
        <dbReference type="EMBL" id="MBW8687489.1"/>
    </source>
</evidence>
<dbReference type="Pfam" id="PF18370">
    <property type="entry name" value="RGI_lyase"/>
    <property type="match status" value="1"/>
</dbReference>
<dbReference type="InterPro" id="IPR041624">
    <property type="entry name" value="RGI_lyase"/>
</dbReference>
<dbReference type="EMBL" id="JAICCF010000005">
    <property type="protein sequence ID" value="MBW8687489.1"/>
    <property type="molecule type" value="Genomic_DNA"/>
</dbReference>
<accession>A0ABS7GIH8</accession>
<evidence type="ECO:0000259" key="2">
    <source>
        <dbReference type="Pfam" id="PF21348"/>
    </source>
</evidence>
<dbReference type="PANTHER" id="PTHR43118:SF1">
    <property type="entry name" value="RHAMNOGALACTURONAN LYASE (EUROFUNG)"/>
    <property type="match status" value="1"/>
</dbReference>
<feature type="domain" description="Rhamnogalacturonan lyase family 11 C-terminal" evidence="2">
    <location>
        <begin position="137"/>
        <end position="586"/>
    </location>
</feature>
<evidence type="ECO:0000259" key="1">
    <source>
        <dbReference type="Pfam" id="PF18370"/>
    </source>
</evidence>
<dbReference type="SUPFAM" id="SSF69318">
    <property type="entry name" value="Integrin alpha N-terminal domain"/>
    <property type="match status" value="1"/>
</dbReference>
<dbReference type="Gene3D" id="2.60.40.10">
    <property type="entry name" value="Immunoglobulins"/>
    <property type="match status" value="1"/>
</dbReference>
<dbReference type="Pfam" id="PF21348">
    <property type="entry name" value="RGL11_C"/>
    <property type="match status" value="1"/>
</dbReference>